<evidence type="ECO:0000256" key="3">
    <source>
        <dbReference type="ARBA" id="ARBA00006868"/>
    </source>
</evidence>
<dbReference type="InterPro" id="IPR030667">
    <property type="entry name" value="APP-BP1"/>
</dbReference>
<dbReference type="InterPro" id="IPR035985">
    <property type="entry name" value="Ubiquitin-activating_enz"/>
</dbReference>
<dbReference type="GeneID" id="5126729"/>
<dbReference type="OMA" id="KLITHQY"/>
<keyword evidence="5" id="KW-0963">Cytoplasm</keyword>
<dbReference type="PANTHER" id="PTHR10953">
    <property type="entry name" value="UBIQUITIN-ACTIVATING ENZYME E1"/>
    <property type="match status" value="1"/>
</dbReference>
<dbReference type="HOGENOM" id="CLU_019618_2_1_1"/>
<evidence type="ECO:0000259" key="8">
    <source>
        <dbReference type="Pfam" id="PF00899"/>
    </source>
</evidence>
<dbReference type="SUPFAM" id="SSF69572">
    <property type="entry name" value="Activating enzymes of the ubiquitin-like proteins"/>
    <property type="match status" value="1"/>
</dbReference>
<dbReference type="OrthoDB" id="1708823at2759"/>
<dbReference type="AlphaFoldDB" id="A5DGM3"/>
<comment type="function">
    <text evidence="7">Regulatory subunit of the dimeric UBA3-ULA1 E1 enzyme.</text>
</comment>
<proteinExistence type="inferred from homology"/>
<dbReference type="eggNOG" id="KOG2016">
    <property type="taxonomic scope" value="Eukaryota"/>
</dbReference>
<evidence type="ECO:0000256" key="5">
    <source>
        <dbReference type="ARBA" id="ARBA00022490"/>
    </source>
</evidence>
<keyword evidence="6 7" id="KW-0833">Ubl conjugation pathway</keyword>
<evidence type="ECO:0000256" key="6">
    <source>
        <dbReference type="ARBA" id="ARBA00022786"/>
    </source>
</evidence>
<comment type="subcellular location">
    <subcellularLocation>
        <location evidence="1">Cytoplasm</location>
    </subcellularLocation>
</comment>
<dbReference type="KEGG" id="pgu:PGUG_02424"/>
<dbReference type="InParanoid" id="A5DGM3"/>
<reference evidence="9 10" key="1">
    <citation type="journal article" date="2009" name="Nature">
        <title>Evolution of pathogenicity and sexual reproduction in eight Candida genomes.</title>
        <authorList>
            <person name="Butler G."/>
            <person name="Rasmussen M.D."/>
            <person name="Lin M.F."/>
            <person name="Santos M.A."/>
            <person name="Sakthikumar S."/>
            <person name="Munro C.A."/>
            <person name="Rheinbay E."/>
            <person name="Grabherr M."/>
            <person name="Forche A."/>
            <person name="Reedy J.L."/>
            <person name="Agrafioti I."/>
            <person name="Arnaud M.B."/>
            <person name="Bates S."/>
            <person name="Brown A.J."/>
            <person name="Brunke S."/>
            <person name="Costanzo M.C."/>
            <person name="Fitzpatrick D.A."/>
            <person name="de Groot P.W."/>
            <person name="Harris D."/>
            <person name="Hoyer L.L."/>
            <person name="Hube B."/>
            <person name="Klis F.M."/>
            <person name="Kodira C."/>
            <person name="Lennard N."/>
            <person name="Logue M.E."/>
            <person name="Martin R."/>
            <person name="Neiman A.M."/>
            <person name="Nikolaou E."/>
            <person name="Quail M.A."/>
            <person name="Quinn J."/>
            <person name="Santos M.C."/>
            <person name="Schmitzberger F.F."/>
            <person name="Sherlock G."/>
            <person name="Shah P."/>
            <person name="Silverstein K.A."/>
            <person name="Skrzypek M.S."/>
            <person name="Soll D."/>
            <person name="Staggs R."/>
            <person name="Stansfield I."/>
            <person name="Stumpf M.P."/>
            <person name="Sudbery P.E."/>
            <person name="Srikantha T."/>
            <person name="Zeng Q."/>
            <person name="Berman J."/>
            <person name="Berriman M."/>
            <person name="Heitman J."/>
            <person name="Gow N.A."/>
            <person name="Lorenz M.C."/>
            <person name="Birren B.W."/>
            <person name="Kellis M."/>
            <person name="Cuomo C.A."/>
        </authorList>
    </citation>
    <scope>NUCLEOTIDE SEQUENCE [LARGE SCALE GENOMIC DNA]</scope>
    <source>
        <strain evidence="10">ATCC 6260 / CBS 566 / DSM 6381 / JCM 1539 / NBRC 10279 / NRRL Y-324</strain>
    </source>
</reference>
<dbReference type="PANTHER" id="PTHR10953:SF29">
    <property type="entry name" value="NEDD8-ACTIVATING ENZYME E1 REGULATORY SUBUNIT"/>
    <property type="match status" value="1"/>
</dbReference>
<dbReference type="STRING" id="294746.A5DGM3"/>
<dbReference type="Gene3D" id="3.40.50.720">
    <property type="entry name" value="NAD(P)-binding Rossmann-like Domain"/>
    <property type="match status" value="2"/>
</dbReference>
<protein>
    <recommendedName>
        <fullName evidence="4 7">NEDD8-activating enzyme E1 regulatory subunit</fullName>
    </recommendedName>
</protein>
<evidence type="ECO:0000313" key="10">
    <source>
        <dbReference type="Proteomes" id="UP000001997"/>
    </source>
</evidence>
<accession>A5DGM3</accession>
<organism evidence="9 10">
    <name type="scientific">Meyerozyma guilliermondii (strain ATCC 6260 / CBS 566 / DSM 6381 / JCM 1539 / NBRC 10279 / NRRL Y-324)</name>
    <name type="common">Yeast</name>
    <name type="synonym">Candida guilliermondii</name>
    <dbReference type="NCBI Taxonomy" id="294746"/>
    <lineage>
        <taxon>Eukaryota</taxon>
        <taxon>Fungi</taxon>
        <taxon>Dikarya</taxon>
        <taxon>Ascomycota</taxon>
        <taxon>Saccharomycotina</taxon>
        <taxon>Pichiomycetes</taxon>
        <taxon>Debaryomycetaceae</taxon>
        <taxon>Meyerozyma</taxon>
    </lineage>
</organism>
<dbReference type="GO" id="GO:0045116">
    <property type="term" value="P:protein neddylation"/>
    <property type="evidence" value="ECO:0007669"/>
    <property type="project" value="UniProtKB-UniRule"/>
</dbReference>
<dbReference type="FunFam" id="3.40.50.720:FF:000475">
    <property type="entry name" value="NEDD8-activating enzyme E1 regulatory subunit"/>
    <property type="match status" value="1"/>
</dbReference>
<comment type="pathway">
    <text evidence="2 7">Protein modification; protein neddylation.</text>
</comment>
<dbReference type="PIRSF" id="PIRSF039099">
    <property type="entry name" value="APP-BP1"/>
    <property type="match status" value="1"/>
</dbReference>
<dbReference type="EMBL" id="CH408157">
    <property type="protein sequence ID" value="EDK38326.2"/>
    <property type="molecule type" value="Genomic_DNA"/>
</dbReference>
<name>A5DGM3_PICGU</name>
<dbReference type="GO" id="GO:0005737">
    <property type="term" value="C:cytoplasm"/>
    <property type="evidence" value="ECO:0007669"/>
    <property type="project" value="UniProtKB-SubCell"/>
</dbReference>
<dbReference type="FunCoup" id="A5DGM3">
    <property type="interactions" value="23"/>
</dbReference>
<keyword evidence="10" id="KW-1185">Reference proteome</keyword>
<dbReference type="RefSeq" id="XP_001484695.2">
    <property type="nucleotide sequence ID" value="XM_001484645.1"/>
</dbReference>
<dbReference type="UniPathway" id="UPA00885"/>
<evidence type="ECO:0000313" key="9">
    <source>
        <dbReference type="EMBL" id="EDK38326.2"/>
    </source>
</evidence>
<gene>
    <name evidence="9" type="ORF">PGUG_02424</name>
</gene>
<evidence type="ECO:0000256" key="7">
    <source>
        <dbReference type="PIRNR" id="PIRNR039099"/>
    </source>
</evidence>
<dbReference type="InterPro" id="IPR045886">
    <property type="entry name" value="ThiF/MoeB/HesA"/>
</dbReference>
<feature type="domain" description="THIF-type NAD/FAD binding fold" evidence="8">
    <location>
        <begin position="35"/>
        <end position="539"/>
    </location>
</feature>
<comment type="similarity">
    <text evidence="3 7">Belongs to the ubiquitin-activating E1 family. ULA1 subfamily.</text>
</comment>
<evidence type="ECO:0000256" key="1">
    <source>
        <dbReference type="ARBA" id="ARBA00004496"/>
    </source>
</evidence>
<sequence length="547" mass="61490">MVTAANSHYQTAVRQLVSSFRTSSITMEIDKNTKYDRQLRLWETSGQSRLELSHICLVNATSTGSELLKNLILPGIGKFTIIDDGVVTQERISGNFFLSKQDIGKQLAPSLCGKLNELNSDVKGNSICKSLESVLESEPPTFWSQFSIVAISDYTPAPQLKALKDILWSQSIPLIVVNTVGFYGSLHLITSETTVVETHDPARLYDLRIDKPWPELQELSDSVKLEELNDTAHAHVPYVIIFIKALQEWRNKYGSPPKNYSEKKQFRKYVVSMSRDIRTETNFIEASTSTHRALQTTEVPASIQDLFDHPNLQNLTKSTPAFWVLLCALKKFTEVNNGQLPLPGSLPDMASDSESYIKLQTVYKDKASRDQKQFTEHLMQIVKDIGSDQSQFTQETISQFCKNTHSLHVTSGTKKSYSTSMIENMLSGFNSGNNSDEAHLLAIYFGILTLNALIEKSNSPISESNYDELMKLFIDEFAPGVTQLPDDMKSVFKEIAVHNSRSYHNVCSFMGGVASQEALKLTTIQYRPLDDLYIFDGVRSVSEKFKV</sequence>
<dbReference type="Pfam" id="PF00899">
    <property type="entry name" value="ThiF"/>
    <property type="match status" value="1"/>
</dbReference>
<dbReference type="GO" id="GO:0019781">
    <property type="term" value="F:NEDD8 activating enzyme activity"/>
    <property type="evidence" value="ECO:0007669"/>
    <property type="project" value="UniProtKB-UniRule"/>
</dbReference>
<evidence type="ECO:0000256" key="4">
    <source>
        <dbReference type="ARBA" id="ARBA00015407"/>
    </source>
</evidence>
<evidence type="ECO:0000256" key="2">
    <source>
        <dbReference type="ARBA" id="ARBA00005032"/>
    </source>
</evidence>
<dbReference type="VEuPathDB" id="FungiDB:PGUG_02424"/>
<dbReference type="InterPro" id="IPR000594">
    <property type="entry name" value="ThiF_NAD_FAD-bd"/>
</dbReference>
<dbReference type="Proteomes" id="UP000001997">
    <property type="component" value="Unassembled WGS sequence"/>
</dbReference>